<feature type="transmembrane region" description="Helical" evidence="1">
    <location>
        <begin position="12"/>
        <end position="31"/>
    </location>
</feature>
<evidence type="ECO:0000259" key="2">
    <source>
        <dbReference type="Pfam" id="PF04608"/>
    </source>
</evidence>
<dbReference type="KEGG" id="bmei:Spa11_10710"/>
<dbReference type="EMBL" id="CP036349">
    <property type="protein sequence ID" value="QDV72887.1"/>
    <property type="molecule type" value="Genomic_DNA"/>
</dbReference>
<dbReference type="PANTHER" id="PTHR36305">
    <property type="entry name" value="PHOSPHATIDYLGLYCEROPHOSPHATASE A"/>
    <property type="match status" value="1"/>
</dbReference>
<feature type="transmembrane region" description="Helical" evidence="1">
    <location>
        <begin position="51"/>
        <end position="68"/>
    </location>
</feature>
<gene>
    <name evidence="3" type="primary">pgpA</name>
    <name evidence="3" type="ORF">Spa11_10710</name>
</gene>
<name>A0A518K536_9BACT</name>
<dbReference type="Pfam" id="PF04608">
    <property type="entry name" value="PgpA"/>
    <property type="match status" value="1"/>
</dbReference>
<dbReference type="GO" id="GO:0006629">
    <property type="term" value="P:lipid metabolic process"/>
    <property type="evidence" value="ECO:0007669"/>
    <property type="project" value="InterPro"/>
</dbReference>
<protein>
    <submittedName>
        <fullName evidence="3">Phosphatidylglycerophosphatase A</fullName>
        <ecNumber evidence="3">3.1.3.27</ecNumber>
    </submittedName>
</protein>
<sequence length="167" mass="17945">MPRPTPANAFTAWIATGFGLTATMPLSPGTVGSLWGLPLWWAVSQAPGRPLQWGILVLLLVIGGPLCTRAARQLVALGIVASEKDPQPITYDEYTTVPVVLAFAPEATGWWWAAGFALHRAFDITKPWPCNQLERLPAGWGVMADDIAASVYAGACYLLLWTWLGAG</sequence>
<dbReference type="Proteomes" id="UP000316426">
    <property type="component" value="Chromosome"/>
</dbReference>
<keyword evidence="4" id="KW-1185">Reference proteome</keyword>
<keyword evidence="1" id="KW-0472">Membrane</keyword>
<dbReference type="InterPro" id="IPR026037">
    <property type="entry name" value="PgpA"/>
</dbReference>
<keyword evidence="1" id="KW-1133">Transmembrane helix</keyword>
<dbReference type="EC" id="3.1.3.27" evidence="3"/>
<proteinExistence type="predicted"/>
<evidence type="ECO:0000313" key="4">
    <source>
        <dbReference type="Proteomes" id="UP000316426"/>
    </source>
</evidence>
<dbReference type="PANTHER" id="PTHR36305:SF1">
    <property type="entry name" value="PHOSPHATIDYLGLYCEROPHOSPHATASE A"/>
    <property type="match status" value="1"/>
</dbReference>
<dbReference type="SUPFAM" id="SSF101307">
    <property type="entry name" value="YutG-like"/>
    <property type="match status" value="1"/>
</dbReference>
<evidence type="ECO:0000313" key="3">
    <source>
        <dbReference type="EMBL" id="QDV72887.1"/>
    </source>
</evidence>
<dbReference type="InterPro" id="IPR007686">
    <property type="entry name" value="YutG/PgpA"/>
</dbReference>
<feature type="domain" description="YutG/PgpA" evidence="2">
    <location>
        <begin position="13"/>
        <end position="160"/>
    </location>
</feature>
<dbReference type="CDD" id="cd06971">
    <property type="entry name" value="PgpA"/>
    <property type="match status" value="1"/>
</dbReference>
<keyword evidence="1" id="KW-0812">Transmembrane</keyword>
<dbReference type="InterPro" id="IPR036681">
    <property type="entry name" value="PgpA-like_sf"/>
</dbReference>
<dbReference type="RefSeq" id="WP_197529757.1">
    <property type="nucleotide sequence ID" value="NZ_CP036349.1"/>
</dbReference>
<dbReference type="PIRSF" id="PIRSF006162">
    <property type="entry name" value="PgpA"/>
    <property type="match status" value="1"/>
</dbReference>
<reference evidence="3 4" key="1">
    <citation type="submission" date="2019-02" db="EMBL/GenBank/DDBJ databases">
        <title>Deep-cultivation of Planctomycetes and their phenomic and genomic characterization uncovers novel biology.</title>
        <authorList>
            <person name="Wiegand S."/>
            <person name="Jogler M."/>
            <person name="Boedeker C."/>
            <person name="Pinto D."/>
            <person name="Vollmers J."/>
            <person name="Rivas-Marin E."/>
            <person name="Kohn T."/>
            <person name="Peeters S.H."/>
            <person name="Heuer A."/>
            <person name="Rast P."/>
            <person name="Oberbeckmann S."/>
            <person name="Bunk B."/>
            <person name="Jeske O."/>
            <person name="Meyerdierks A."/>
            <person name="Storesund J.E."/>
            <person name="Kallscheuer N."/>
            <person name="Luecker S."/>
            <person name="Lage O.M."/>
            <person name="Pohl T."/>
            <person name="Merkel B.J."/>
            <person name="Hornburger P."/>
            <person name="Mueller R.-W."/>
            <person name="Bruemmer F."/>
            <person name="Labrenz M."/>
            <person name="Spormann A.M."/>
            <person name="Op den Camp H."/>
            <person name="Overmann J."/>
            <person name="Amann R."/>
            <person name="Jetten M.S.M."/>
            <person name="Mascher T."/>
            <person name="Medema M.H."/>
            <person name="Devos D.P."/>
            <person name="Kaster A.-K."/>
            <person name="Ovreas L."/>
            <person name="Rohde M."/>
            <person name="Galperin M.Y."/>
            <person name="Jogler C."/>
        </authorList>
    </citation>
    <scope>NUCLEOTIDE SEQUENCE [LARGE SCALE GENOMIC DNA]</scope>
    <source>
        <strain evidence="3 4">Spa11</strain>
    </source>
</reference>
<accession>A0A518K536</accession>
<keyword evidence="3" id="KW-0378">Hydrolase</keyword>
<dbReference type="GO" id="GO:0008962">
    <property type="term" value="F:phosphatidylglycerophosphatase activity"/>
    <property type="evidence" value="ECO:0007669"/>
    <property type="project" value="UniProtKB-EC"/>
</dbReference>
<dbReference type="AlphaFoldDB" id="A0A518K536"/>
<evidence type="ECO:0000256" key="1">
    <source>
        <dbReference type="SAM" id="Phobius"/>
    </source>
</evidence>
<organism evidence="3 4">
    <name type="scientific">Botrimarina mediterranea</name>
    <dbReference type="NCBI Taxonomy" id="2528022"/>
    <lineage>
        <taxon>Bacteria</taxon>
        <taxon>Pseudomonadati</taxon>
        <taxon>Planctomycetota</taxon>
        <taxon>Planctomycetia</taxon>
        <taxon>Pirellulales</taxon>
        <taxon>Lacipirellulaceae</taxon>
        <taxon>Botrimarina</taxon>
    </lineage>
</organism>